<comment type="similarity">
    <text evidence="3 11">Belongs to the TrpB family.</text>
</comment>
<keyword evidence="6 11" id="KW-0822">Tryptophan biosynthesis</keyword>
<feature type="modified residue" description="N6-(pyridoxal phosphate)lysine" evidence="11">
    <location>
        <position position="92"/>
    </location>
</feature>
<protein>
    <recommendedName>
        <fullName evidence="11">Tryptophan synthase beta chain</fullName>
        <ecNumber evidence="11">4.2.1.20</ecNumber>
    </recommendedName>
</protein>
<evidence type="ECO:0000256" key="9">
    <source>
        <dbReference type="ARBA" id="ARBA00023239"/>
    </source>
</evidence>
<dbReference type="NCBIfam" id="TIGR00263">
    <property type="entry name" value="trpB"/>
    <property type="match status" value="1"/>
</dbReference>
<evidence type="ECO:0000256" key="7">
    <source>
        <dbReference type="ARBA" id="ARBA00022898"/>
    </source>
</evidence>
<dbReference type="CDD" id="cd06446">
    <property type="entry name" value="Trp-synth_B"/>
    <property type="match status" value="1"/>
</dbReference>
<proteinExistence type="inferred from homology"/>
<keyword evidence="7 11" id="KW-0663">Pyridoxal phosphate</keyword>
<name>A0A941BLH3_9BURK</name>
<evidence type="ECO:0000259" key="12">
    <source>
        <dbReference type="Pfam" id="PF00291"/>
    </source>
</evidence>
<evidence type="ECO:0000313" key="13">
    <source>
        <dbReference type="EMBL" id="MBQ0961437.1"/>
    </source>
</evidence>
<dbReference type="FunFam" id="3.40.50.1100:FF:000004">
    <property type="entry name" value="Tryptophan synthase beta chain"/>
    <property type="match status" value="1"/>
</dbReference>
<dbReference type="Pfam" id="PF00291">
    <property type="entry name" value="PALP"/>
    <property type="match status" value="1"/>
</dbReference>
<reference evidence="13" key="1">
    <citation type="submission" date="2021-04" db="EMBL/GenBank/DDBJ databases">
        <title>The genome sequence of Ideonella sp. 4Y11.</title>
        <authorList>
            <person name="Liu Y."/>
        </authorList>
    </citation>
    <scope>NUCLEOTIDE SEQUENCE</scope>
    <source>
        <strain evidence="13">4Y11</strain>
    </source>
</reference>
<evidence type="ECO:0000256" key="2">
    <source>
        <dbReference type="ARBA" id="ARBA00004733"/>
    </source>
</evidence>
<evidence type="ECO:0000256" key="1">
    <source>
        <dbReference type="ARBA" id="ARBA00001933"/>
    </source>
</evidence>
<comment type="pathway">
    <text evidence="2 11">Amino-acid biosynthesis; L-tryptophan biosynthesis; L-tryptophan from chorismate: step 5/5.</text>
</comment>
<dbReference type="InterPro" id="IPR001926">
    <property type="entry name" value="TrpB-like_PALP"/>
</dbReference>
<comment type="function">
    <text evidence="11">The beta subunit is responsible for the synthesis of L-tryptophan from indole and L-serine.</text>
</comment>
<evidence type="ECO:0000256" key="6">
    <source>
        <dbReference type="ARBA" id="ARBA00022822"/>
    </source>
</evidence>
<evidence type="ECO:0000256" key="4">
    <source>
        <dbReference type="ARBA" id="ARBA00011270"/>
    </source>
</evidence>
<comment type="subunit">
    <text evidence="4 11">Tetramer of two alpha and two beta chains.</text>
</comment>
<comment type="catalytic activity">
    <reaction evidence="10 11">
        <text>(1S,2R)-1-C-(indol-3-yl)glycerol 3-phosphate + L-serine = D-glyceraldehyde 3-phosphate + L-tryptophan + H2O</text>
        <dbReference type="Rhea" id="RHEA:10532"/>
        <dbReference type="ChEBI" id="CHEBI:15377"/>
        <dbReference type="ChEBI" id="CHEBI:33384"/>
        <dbReference type="ChEBI" id="CHEBI:57912"/>
        <dbReference type="ChEBI" id="CHEBI:58866"/>
        <dbReference type="ChEBI" id="CHEBI:59776"/>
        <dbReference type="EC" id="4.2.1.20"/>
    </reaction>
</comment>
<evidence type="ECO:0000256" key="5">
    <source>
        <dbReference type="ARBA" id="ARBA00022605"/>
    </source>
</evidence>
<dbReference type="InterPro" id="IPR006654">
    <property type="entry name" value="Trp_synth_beta"/>
</dbReference>
<gene>
    <name evidence="11 13" type="primary">trpB</name>
    <name evidence="13" type="ORF">KAK06_20955</name>
</gene>
<dbReference type="InterPro" id="IPR006653">
    <property type="entry name" value="Trp_synth_b_CS"/>
</dbReference>
<dbReference type="PANTHER" id="PTHR48077">
    <property type="entry name" value="TRYPTOPHAN SYNTHASE-RELATED"/>
    <property type="match status" value="1"/>
</dbReference>
<dbReference type="GO" id="GO:0005737">
    <property type="term" value="C:cytoplasm"/>
    <property type="evidence" value="ECO:0007669"/>
    <property type="project" value="TreeGrafter"/>
</dbReference>
<dbReference type="PROSITE" id="PS00168">
    <property type="entry name" value="TRP_SYNTHASE_BETA"/>
    <property type="match status" value="1"/>
</dbReference>
<dbReference type="EMBL" id="JAGQDE010000029">
    <property type="protein sequence ID" value="MBQ0961437.1"/>
    <property type="molecule type" value="Genomic_DNA"/>
</dbReference>
<dbReference type="GO" id="GO:0004834">
    <property type="term" value="F:tryptophan synthase activity"/>
    <property type="evidence" value="ECO:0007669"/>
    <property type="project" value="UniProtKB-UniRule"/>
</dbReference>
<dbReference type="AlphaFoldDB" id="A0A941BLH3"/>
<dbReference type="SUPFAM" id="SSF53686">
    <property type="entry name" value="Tryptophan synthase beta subunit-like PLP-dependent enzymes"/>
    <property type="match status" value="1"/>
</dbReference>
<evidence type="ECO:0000256" key="10">
    <source>
        <dbReference type="ARBA" id="ARBA00049047"/>
    </source>
</evidence>
<comment type="cofactor">
    <cofactor evidence="1 11">
        <name>pyridoxal 5'-phosphate</name>
        <dbReference type="ChEBI" id="CHEBI:597326"/>
    </cofactor>
</comment>
<evidence type="ECO:0000256" key="8">
    <source>
        <dbReference type="ARBA" id="ARBA00023141"/>
    </source>
</evidence>
<dbReference type="RefSeq" id="WP_210804118.1">
    <property type="nucleotide sequence ID" value="NZ_JAGQDE010000029.1"/>
</dbReference>
<sequence length="403" mass="43717">MFEYHQPDASGHFGPYGGSFVSETLTHALEELKAAYAHYRNDPEFRREFENELKHFVGRPSPIYHAARLSREVGGAQIYLKREDLNHTGAHKVNNTIGQALLARRMGKPRVIAETGAGQHGVATATICARYGLECIVYMGSEDVKRQSPNVYRMHLLGAKVVPVESGSKTLKDALNEALRDWVTNVENTFYIIGTVAGPAPYPEMVRDFQRVIGDECLQQMPEFLGAGRQPDAVVACVGGGSNAMGIFYPYIPHEQVRLIGVEAAGDGLDTGRHAASISAGSPGVLHGNRTYLLQDENGQIIETHSVSAGLDYPGVGPEHAYLHDIGRAEYVGCTDDEAMAAFHRLCRTEGIIPALESSHAVAYAMKLAATMRPDQHVLVNLSGRGDKDINTVAKLAGLEGIA</sequence>
<keyword evidence="8 11" id="KW-0057">Aromatic amino acid biosynthesis</keyword>
<keyword evidence="14" id="KW-1185">Reference proteome</keyword>
<feature type="domain" description="Tryptophan synthase beta chain-like PALP" evidence="12">
    <location>
        <begin position="58"/>
        <end position="384"/>
    </location>
</feature>
<dbReference type="EC" id="4.2.1.20" evidence="11"/>
<dbReference type="FunFam" id="3.40.50.1100:FF:000001">
    <property type="entry name" value="Tryptophan synthase beta chain"/>
    <property type="match status" value="1"/>
</dbReference>
<dbReference type="InterPro" id="IPR036052">
    <property type="entry name" value="TrpB-like_PALP_sf"/>
</dbReference>
<keyword evidence="9 11" id="KW-0456">Lyase</keyword>
<dbReference type="PIRSF" id="PIRSF001413">
    <property type="entry name" value="Trp_syn_beta"/>
    <property type="match status" value="1"/>
</dbReference>
<dbReference type="Proteomes" id="UP000678374">
    <property type="component" value="Unassembled WGS sequence"/>
</dbReference>
<dbReference type="HAMAP" id="MF_00133">
    <property type="entry name" value="Trp_synth_beta"/>
    <property type="match status" value="1"/>
</dbReference>
<dbReference type="PANTHER" id="PTHR48077:SF3">
    <property type="entry name" value="TRYPTOPHAN SYNTHASE"/>
    <property type="match status" value="1"/>
</dbReference>
<dbReference type="InterPro" id="IPR023026">
    <property type="entry name" value="Trp_synth_beta/beta-like"/>
</dbReference>
<comment type="caution">
    <text evidence="13">The sequence shown here is derived from an EMBL/GenBank/DDBJ whole genome shotgun (WGS) entry which is preliminary data.</text>
</comment>
<accession>A0A941BLH3</accession>
<keyword evidence="5 11" id="KW-0028">Amino-acid biosynthesis</keyword>
<evidence type="ECO:0000256" key="3">
    <source>
        <dbReference type="ARBA" id="ARBA00009982"/>
    </source>
</evidence>
<evidence type="ECO:0000313" key="14">
    <source>
        <dbReference type="Proteomes" id="UP000678374"/>
    </source>
</evidence>
<evidence type="ECO:0000256" key="11">
    <source>
        <dbReference type="HAMAP-Rule" id="MF_00133"/>
    </source>
</evidence>
<organism evidence="13 14">
    <name type="scientific">Ideonella aquatica</name>
    <dbReference type="NCBI Taxonomy" id="2824119"/>
    <lineage>
        <taxon>Bacteria</taxon>
        <taxon>Pseudomonadati</taxon>
        <taxon>Pseudomonadota</taxon>
        <taxon>Betaproteobacteria</taxon>
        <taxon>Burkholderiales</taxon>
        <taxon>Sphaerotilaceae</taxon>
        <taxon>Ideonella</taxon>
    </lineage>
</organism>
<dbReference type="Gene3D" id="3.40.50.1100">
    <property type="match status" value="2"/>
</dbReference>